<feature type="transmembrane region" description="Helical" evidence="1">
    <location>
        <begin position="111"/>
        <end position="129"/>
    </location>
</feature>
<sequence>MTTSLRRGLRPVTESTRVSTAEVFFDLVFVFAFLQVTTLMIAEDNDLGVLHGLLVLSLLWWSWSLFAWLGNRVRANYGIARLTLLATTPVMFVLAVTTREAFQDSPGGIDTPLWFVGCYLAVRCCYLILRRYSSPQLRARHVLALTVPPVVAAGLLTGAALLPRTALPTDRMLAAQVLLWVLAGIVDYVAGQALPLPPRMIFSARHWTERHNLIVIAALGEVLIAVGIAGSQLTNSIGLLTASALAVVVAGALEWIYIDLSTLVGEHALRAAPPAERVALARDCYSFLHLPMIAGIMLLALGFKHMPSLVGEADTYTGGQPLDHTGRYALYGGVVTFLLAHATFQWRLSRTCRNLIWPRLVAAATLLALLPATAGIPALRALAWLALVCLATAVTEYLVSRSERRRLRRALVDEHEASCPHGPGRAVS</sequence>
<keyword evidence="1" id="KW-1133">Transmembrane helix</keyword>
<feature type="transmembrane region" description="Helical" evidence="1">
    <location>
        <begin position="356"/>
        <end position="376"/>
    </location>
</feature>
<evidence type="ECO:0000313" key="3">
    <source>
        <dbReference type="Proteomes" id="UP001518872"/>
    </source>
</evidence>
<feature type="transmembrane region" description="Helical" evidence="1">
    <location>
        <begin position="173"/>
        <end position="191"/>
    </location>
</feature>
<dbReference type="EMBL" id="JAFEUC010000003">
    <property type="protein sequence ID" value="MBM7076219.1"/>
    <property type="molecule type" value="Genomic_DNA"/>
</dbReference>
<feature type="transmembrane region" description="Helical" evidence="1">
    <location>
        <begin position="141"/>
        <end position="161"/>
    </location>
</feature>
<proteinExistence type="predicted"/>
<keyword evidence="3" id="KW-1185">Reference proteome</keyword>
<feature type="transmembrane region" description="Helical" evidence="1">
    <location>
        <begin position="21"/>
        <end position="42"/>
    </location>
</feature>
<dbReference type="PANTHER" id="PTHR36840:SF1">
    <property type="entry name" value="BLL5714 PROTEIN"/>
    <property type="match status" value="1"/>
</dbReference>
<keyword evidence="1" id="KW-0812">Transmembrane</keyword>
<organism evidence="2 3">
    <name type="scientific">Micromonospora humida</name>
    <dbReference type="NCBI Taxonomy" id="2809018"/>
    <lineage>
        <taxon>Bacteria</taxon>
        <taxon>Bacillati</taxon>
        <taxon>Actinomycetota</taxon>
        <taxon>Actinomycetes</taxon>
        <taxon>Micromonosporales</taxon>
        <taxon>Micromonosporaceae</taxon>
        <taxon>Micromonospora</taxon>
    </lineage>
</organism>
<feature type="transmembrane region" description="Helical" evidence="1">
    <location>
        <begin position="326"/>
        <end position="344"/>
    </location>
</feature>
<accession>A0ABS2IRT3</accession>
<feature type="transmembrane region" description="Helical" evidence="1">
    <location>
        <begin position="287"/>
        <end position="306"/>
    </location>
</feature>
<feature type="transmembrane region" description="Helical" evidence="1">
    <location>
        <begin position="48"/>
        <end position="70"/>
    </location>
</feature>
<gene>
    <name evidence="2" type="ORF">JQX11_07640</name>
</gene>
<evidence type="ECO:0000313" key="2">
    <source>
        <dbReference type="EMBL" id="MBM7076219.1"/>
    </source>
</evidence>
<dbReference type="RefSeq" id="WP_204924281.1">
    <property type="nucleotide sequence ID" value="NZ_JAFEUC010000003.1"/>
</dbReference>
<dbReference type="Proteomes" id="UP001518872">
    <property type="component" value="Unassembled WGS sequence"/>
</dbReference>
<feature type="transmembrane region" description="Helical" evidence="1">
    <location>
        <begin position="82"/>
        <end position="99"/>
    </location>
</feature>
<comment type="caution">
    <text evidence="2">The sequence shown here is derived from an EMBL/GenBank/DDBJ whole genome shotgun (WGS) entry which is preliminary data.</text>
</comment>
<keyword evidence="1" id="KW-0472">Membrane</keyword>
<protein>
    <submittedName>
        <fullName evidence="2">Low temperature requirement protein A</fullName>
    </submittedName>
</protein>
<dbReference type="Pfam" id="PF06772">
    <property type="entry name" value="LtrA"/>
    <property type="match status" value="1"/>
</dbReference>
<evidence type="ECO:0000256" key="1">
    <source>
        <dbReference type="SAM" id="Phobius"/>
    </source>
</evidence>
<dbReference type="InterPro" id="IPR010640">
    <property type="entry name" value="Low_temperature_requirement_A"/>
</dbReference>
<feature type="transmembrane region" description="Helical" evidence="1">
    <location>
        <begin position="237"/>
        <end position="258"/>
    </location>
</feature>
<dbReference type="PANTHER" id="PTHR36840">
    <property type="entry name" value="BLL5714 PROTEIN"/>
    <property type="match status" value="1"/>
</dbReference>
<reference evidence="2 3" key="1">
    <citation type="submission" date="2021-02" db="EMBL/GenBank/DDBJ databases">
        <authorList>
            <person name="Ra J.-S."/>
        </authorList>
    </citation>
    <scope>NUCLEOTIDE SEQUENCE [LARGE SCALE GENOMIC DNA]</scope>
    <source>
        <strain evidence="2 3">MMS20-R1-14</strain>
    </source>
</reference>
<feature type="transmembrane region" description="Helical" evidence="1">
    <location>
        <begin position="212"/>
        <end position="231"/>
    </location>
</feature>
<feature type="transmembrane region" description="Helical" evidence="1">
    <location>
        <begin position="382"/>
        <end position="399"/>
    </location>
</feature>
<name>A0ABS2IRT3_9ACTN</name>